<accession>A0A5J4SEH7</accession>
<evidence type="ECO:0000313" key="3">
    <source>
        <dbReference type="EMBL" id="KAA6343661.1"/>
    </source>
</evidence>
<evidence type="ECO:0000256" key="1">
    <source>
        <dbReference type="SAM" id="Coils"/>
    </source>
</evidence>
<dbReference type="InterPro" id="IPR030392">
    <property type="entry name" value="S74_ICA"/>
</dbReference>
<dbReference type="Gene3D" id="1.20.5.1700">
    <property type="match status" value="1"/>
</dbReference>
<keyword evidence="1" id="KW-0175">Coiled coil</keyword>
<dbReference type="EMBL" id="SNRY01000258">
    <property type="protein sequence ID" value="KAA6343661.1"/>
    <property type="molecule type" value="Genomic_DNA"/>
</dbReference>
<evidence type="ECO:0000259" key="2">
    <source>
        <dbReference type="PROSITE" id="PS51688"/>
    </source>
</evidence>
<dbReference type="Pfam" id="PF13884">
    <property type="entry name" value="Peptidase_S74"/>
    <property type="match status" value="1"/>
</dbReference>
<gene>
    <name evidence="3" type="ORF">EZS27_008666</name>
</gene>
<protein>
    <recommendedName>
        <fullName evidence="2">Peptidase S74 domain-containing protein</fullName>
    </recommendedName>
</protein>
<sequence>MKVNIKNNPNNTIIFQFENKNITFHKNDLFYIVEEITETVSFYNKNDNTIFLTILLSDLSVENDQVNRNNVETLLSNSLFFLTGVFDDFYIKEEIDEKLSKKQNNLIAGENIELTELESGNYTIKATIPKKPLYSIVDVLPSEGESDTIYLIRSTVPTEFNKFYEFIYVDGEWEDMGLFQDDVDLTNYYTKTEVDEKDEDINDRIDTTQAYSVNTYPISDSPVLNGSDIKLDNYIKPEGVIEPIDSNDTALTGIEKLDKFLEREISTRETNEGIINETLSGLTSDIDTINTDINTVNAYTVNGKTISSNPVLNAKDILIVYPENSITGGTVNQTIYELEKEIQENKGEVDGYTINDYFVKNSPVLGGSDIKLPDYIKGTSISPITSADTVNTGIGKLEYKTDKYKTDIDAYTVNEKTISNNPVLGGEDIVLTNYVPTITGTSIVPSDTVNTAISKLFNEIKSSGGDFLPLSGGTLTGTVYGTTISASTLSGGTISGTTIRGGTYSGSTITASTSMRTPIISATTSAYTPSLSATTITASTSVYSPVISATTITGGTSIYSPVVSATTITAATSFRTAILSATTSAYTPTLSATTVSGTNIYATNFVGNNGFFSTSSMTPSMMINNSTTGETVKNYIRFGINNSSIYDFFVKNYVSGSPYNDYTNTLILSKAGSTDLHSRVVFDLQNASSSGSVVPIISLHRYSTSQPNMIEFDNFTTQAGAKWYVGMMSNAHFDFIYGSRTDAYANGILFTIEASSGNIKAKGNCSAVTFVTTSDVRLKTNIEPLSNRGRLKPVKFNFKENGNESIGFLAQDVQEIYPEVVPVSTDENGFLGINYGSLTAVLAVQINELFDEVDKLKMENKKLNKENKELIEDFNDKFKELNTKNKEFKDTVSELNTENVKLNNTINKLNLDNKELLKNVVKLHTENTKDFNNKFNELYSKFNDKTDDLIFQNNELRKEIDILKSDKEIEKNLKLKIKKDKEKEREKLKRKRTRRRV</sequence>
<reference evidence="3" key="1">
    <citation type="submission" date="2019-03" db="EMBL/GenBank/DDBJ databases">
        <title>Single cell metagenomics reveals metabolic interactions within the superorganism composed of flagellate Streblomastix strix and complex community of Bacteroidetes bacteria on its surface.</title>
        <authorList>
            <person name="Treitli S.C."/>
            <person name="Kolisko M."/>
            <person name="Husnik F."/>
            <person name="Keeling P."/>
            <person name="Hampl V."/>
        </authorList>
    </citation>
    <scope>NUCLEOTIDE SEQUENCE</scope>
    <source>
        <strain evidence="3">STM</strain>
    </source>
</reference>
<feature type="coiled-coil region" evidence="1">
    <location>
        <begin position="846"/>
        <end position="926"/>
    </location>
</feature>
<dbReference type="AlphaFoldDB" id="A0A5J4SEH7"/>
<organism evidence="3">
    <name type="scientific">termite gut metagenome</name>
    <dbReference type="NCBI Taxonomy" id="433724"/>
    <lineage>
        <taxon>unclassified sequences</taxon>
        <taxon>metagenomes</taxon>
        <taxon>organismal metagenomes</taxon>
    </lineage>
</organism>
<name>A0A5J4SEH7_9ZZZZ</name>
<comment type="caution">
    <text evidence="3">The sequence shown here is derived from an EMBL/GenBank/DDBJ whole genome shotgun (WGS) entry which is preliminary data.</text>
</comment>
<dbReference type="PROSITE" id="PS51688">
    <property type="entry name" value="ICA"/>
    <property type="match status" value="1"/>
</dbReference>
<proteinExistence type="predicted"/>
<feature type="domain" description="Peptidase S74" evidence="2">
    <location>
        <begin position="755"/>
        <end position="860"/>
    </location>
</feature>